<reference evidence="1" key="1">
    <citation type="submission" date="2022-05" db="EMBL/GenBank/DDBJ databases">
        <authorList>
            <person name="Pankratov T."/>
        </authorList>
    </citation>
    <scope>NUCLEOTIDE SEQUENCE</scope>
    <source>
        <strain evidence="1">BP6-180914</strain>
    </source>
</reference>
<comment type="caution">
    <text evidence="1">The sequence shown here is derived from an EMBL/GenBank/DDBJ whole genome shotgun (WGS) entry which is preliminary data.</text>
</comment>
<proteinExistence type="predicted"/>
<name>A0AA41YWM5_9HYPH</name>
<evidence type="ECO:0000313" key="1">
    <source>
        <dbReference type="EMBL" id="MCW6508338.1"/>
    </source>
</evidence>
<protein>
    <submittedName>
        <fullName evidence="1">Uncharacterized protein</fullName>
    </submittedName>
</protein>
<organism evidence="1 2">
    <name type="scientific">Lichenifustis flavocetrariae</name>
    <dbReference type="NCBI Taxonomy" id="2949735"/>
    <lineage>
        <taxon>Bacteria</taxon>
        <taxon>Pseudomonadati</taxon>
        <taxon>Pseudomonadota</taxon>
        <taxon>Alphaproteobacteria</taxon>
        <taxon>Hyphomicrobiales</taxon>
        <taxon>Lichenihabitantaceae</taxon>
        <taxon>Lichenifustis</taxon>
    </lineage>
</organism>
<dbReference type="EMBL" id="JAMOIM010000005">
    <property type="protein sequence ID" value="MCW6508338.1"/>
    <property type="molecule type" value="Genomic_DNA"/>
</dbReference>
<dbReference type="RefSeq" id="WP_282584705.1">
    <property type="nucleotide sequence ID" value="NZ_JAMOIM010000005.1"/>
</dbReference>
<gene>
    <name evidence="1" type="ORF">M8523_09915</name>
</gene>
<dbReference type="Proteomes" id="UP001165667">
    <property type="component" value="Unassembled WGS sequence"/>
</dbReference>
<accession>A0AA41YWM5</accession>
<dbReference type="AlphaFoldDB" id="A0AA41YWM5"/>
<keyword evidence="2" id="KW-1185">Reference proteome</keyword>
<evidence type="ECO:0000313" key="2">
    <source>
        <dbReference type="Proteomes" id="UP001165667"/>
    </source>
</evidence>
<sequence>MSKSERAQSERADPKSHEGFIARAYDTEGLKAAVKEAAKLFSGYSDKEALDAAATMQSKVRTAVMKMVNSRKA</sequence>